<dbReference type="OrthoDB" id="7176844at2"/>
<evidence type="ECO:0000256" key="5">
    <source>
        <dbReference type="ARBA" id="ARBA00022692"/>
    </source>
</evidence>
<evidence type="ECO:0000256" key="4">
    <source>
        <dbReference type="ARBA" id="ARBA00022452"/>
    </source>
</evidence>
<keyword evidence="3 10" id="KW-0813">Transport</keyword>
<feature type="domain" description="TonB-dependent receptor plug" evidence="14">
    <location>
        <begin position="43"/>
        <end position="152"/>
    </location>
</feature>
<evidence type="ECO:0000256" key="12">
    <source>
        <dbReference type="SAM" id="MobiDB-lite"/>
    </source>
</evidence>
<dbReference type="GO" id="GO:0044718">
    <property type="term" value="P:siderophore transmembrane transport"/>
    <property type="evidence" value="ECO:0007669"/>
    <property type="project" value="TreeGrafter"/>
</dbReference>
<dbReference type="EMBL" id="CP001674">
    <property type="protein sequence ID" value="ACT49405.1"/>
    <property type="molecule type" value="Genomic_DNA"/>
</dbReference>
<keyword evidence="9 10" id="KW-0998">Cell outer membrane</keyword>
<gene>
    <name evidence="15" type="ordered locus">Msip34_0156</name>
</gene>
<dbReference type="STRING" id="582744.Msip34_0156"/>
<organism evidence="15 16">
    <name type="scientific">Methylovorus glucosotrophus (strain SIP3-4)</name>
    <dbReference type="NCBI Taxonomy" id="582744"/>
    <lineage>
        <taxon>Bacteria</taxon>
        <taxon>Pseudomonadati</taxon>
        <taxon>Pseudomonadota</taxon>
        <taxon>Betaproteobacteria</taxon>
        <taxon>Nitrosomonadales</taxon>
        <taxon>Methylophilaceae</taxon>
        <taxon>Methylovorus</taxon>
    </lineage>
</organism>
<feature type="domain" description="TonB-dependent receptor-like beta-barrel" evidence="13">
    <location>
        <begin position="206"/>
        <end position="607"/>
    </location>
</feature>
<evidence type="ECO:0000259" key="13">
    <source>
        <dbReference type="Pfam" id="PF00593"/>
    </source>
</evidence>
<dbReference type="SUPFAM" id="SSF56935">
    <property type="entry name" value="Porins"/>
    <property type="match status" value="1"/>
</dbReference>
<dbReference type="GO" id="GO:0009279">
    <property type="term" value="C:cell outer membrane"/>
    <property type="evidence" value="ECO:0007669"/>
    <property type="project" value="UniProtKB-SubCell"/>
</dbReference>
<dbReference type="AlphaFoldDB" id="C6X8D5"/>
<evidence type="ECO:0000256" key="9">
    <source>
        <dbReference type="ARBA" id="ARBA00023237"/>
    </source>
</evidence>
<dbReference type="HOGENOM" id="CLU_008287_18_3_4"/>
<dbReference type="PROSITE" id="PS52016">
    <property type="entry name" value="TONB_DEPENDENT_REC_3"/>
    <property type="match status" value="1"/>
</dbReference>
<evidence type="ECO:0000313" key="16">
    <source>
        <dbReference type="Proteomes" id="UP000002743"/>
    </source>
</evidence>
<sequence length="638" mass="71176" precursor="true">MNKTILASTIGLLFTTGAYAEEEKSVDIGTVIVTANRLERKDTETTYASEVHTQEMIQASGATNLYDYLAQHTSITTLPNFGNKATPSIDMRGYGNANGYQNIVVSVDGQRLNNIDGSPQLIGGIPLSNIDRIEITKGSGSVIYGDGAMAGTIQIYTKTRTGVSVSASAGNFGSKTGNISAGISEQYFDLSASASDDSNDGYSKKDSTGKRDSYSTTAQNIKLGIKPMDGLRFNVEGTSSRTDIRYVNSLTRAQFRDNPRQNGSGGAYTHQALDSDQWRVGLEYQINNHWKLSANRTQEDKHSEYFNYSSKFDYDYLSHDVGLTYQSDLFSVVGGLQTFEGERKSTSNNFTKDNTAAFIQSELHLDALTLSAGARREKVEYNYNPTGTTGWENGDKLGAWDIGMNYRLNQQSSVFANYNKAYQAPDIDRFFNQVGAFNSFITPSRARTLNVGFNHLIEKNRLKITLFKTRLHDEIYYNSLIGLNTNIDQSHKYGLEFQDQFQVTDNISTSLIYTYTRAIIDREADGNGAFNGKELPGVSRNGVVANLGYRFYENAYLNLSHVWRSSTYSADDFANNLTQKQNSYESTNLALSYKFKNVQLFTALNNIFEHKNSIQVRDDAIYPVDFSRTWRVGMKADF</sequence>
<keyword evidence="8 15" id="KW-0675">Receptor</keyword>
<evidence type="ECO:0000256" key="7">
    <source>
        <dbReference type="ARBA" id="ARBA00023136"/>
    </source>
</evidence>
<accession>C6X8D5</accession>
<name>C6X8D5_METGS</name>
<evidence type="ECO:0000256" key="6">
    <source>
        <dbReference type="ARBA" id="ARBA00023077"/>
    </source>
</evidence>
<dbReference type="PANTHER" id="PTHR30069:SF27">
    <property type="entry name" value="BLL4766 PROTEIN"/>
    <property type="match status" value="1"/>
</dbReference>
<reference evidence="15 16" key="2">
    <citation type="journal article" date="2011" name="J. Bacteriol.">
        <title>Genomes of three methylotrophs from a single niche uncover genetic and metabolic divergence of Methylophilaceae.</title>
        <authorList>
            <person name="Lapidus A."/>
            <person name="Clum A."/>
            <person name="Labutti K."/>
            <person name="Kaluzhnaya M.G."/>
            <person name="Lim S."/>
            <person name="Beck D.A."/>
            <person name="Glavina Del Rio T."/>
            <person name="Nolan M."/>
            <person name="Mavromatis K."/>
            <person name="Huntemann M."/>
            <person name="Lucas S."/>
            <person name="Lidstrom M.E."/>
            <person name="Ivanova N."/>
            <person name="Chistoserdova L."/>
        </authorList>
    </citation>
    <scope>NUCLEOTIDE SEQUENCE [LARGE SCALE GENOMIC DNA]</scope>
    <source>
        <strain evidence="15 16">SIP3-4</strain>
    </source>
</reference>
<evidence type="ECO:0000259" key="14">
    <source>
        <dbReference type="Pfam" id="PF07715"/>
    </source>
</evidence>
<dbReference type="KEGG" id="mei:Msip34_0156"/>
<dbReference type="Gene3D" id="2.170.130.10">
    <property type="entry name" value="TonB-dependent receptor, plug domain"/>
    <property type="match status" value="1"/>
</dbReference>
<feature type="compositionally biased region" description="Basic and acidic residues" evidence="12">
    <location>
        <begin position="202"/>
        <end position="213"/>
    </location>
</feature>
<dbReference type="InterPro" id="IPR037066">
    <property type="entry name" value="Plug_dom_sf"/>
</dbReference>
<feature type="region of interest" description="Disordered" evidence="12">
    <location>
        <begin position="193"/>
        <end position="215"/>
    </location>
</feature>
<evidence type="ECO:0000256" key="8">
    <source>
        <dbReference type="ARBA" id="ARBA00023170"/>
    </source>
</evidence>
<dbReference type="InterPro" id="IPR012910">
    <property type="entry name" value="Plug_dom"/>
</dbReference>
<keyword evidence="16" id="KW-1185">Reference proteome</keyword>
<dbReference type="RefSeq" id="WP_015829178.1">
    <property type="nucleotide sequence ID" value="NC_012969.1"/>
</dbReference>
<evidence type="ECO:0000256" key="2">
    <source>
        <dbReference type="ARBA" id="ARBA00009810"/>
    </source>
</evidence>
<dbReference type="Pfam" id="PF07715">
    <property type="entry name" value="Plug"/>
    <property type="match status" value="1"/>
</dbReference>
<dbReference type="Pfam" id="PF00593">
    <property type="entry name" value="TonB_dep_Rec_b-barrel"/>
    <property type="match status" value="1"/>
</dbReference>
<reference evidence="16" key="1">
    <citation type="submission" date="2009-07" db="EMBL/GenBank/DDBJ databases">
        <title>Complete sequence of chromosome of Methylovorus sp. SIP3-4.</title>
        <authorList>
            <person name="Lucas S."/>
            <person name="Copeland A."/>
            <person name="Lapidus A."/>
            <person name="Glavina del Rio T."/>
            <person name="Tice H."/>
            <person name="Bruce D."/>
            <person name="Goodwin L."/>
            <person name="Pitluck S."/>
            <person name="Clum A."/>
            <person name="Larimer F."/>
            <person name="Land M."/>
            <person name="Hauser L."/>
            <person name="Kyrpides N."/>
            <person name="Mikhailova N."/>
            <person name="Kayluzhnaya M."/>
            <person name="Chistoserdova L."/>
        </authorList>
    </citation>
    <scope>NUCLEOTIDE SEQUENCE [LARGE SCALE GENOMIC DNA]</scope>
    <source>
        <strain evidence="16">SIP3-4</strain>
    </source>
</reference>
<evidence type="ECO:0000256" key="3">
    <source>
        <dbReference type="ARBA" id="ARBA00022448"/>
    </source>
</evidence>
<dbReference type="GO" id="GO:0015344">
    <property type="term" value="F:siderophore uptake transmembrane transporter activity"/>
    <property type="evidence" value="ECO:0007669"/>
    <property type="project" value="TreeGrafter"/>
</dbReference>
<dbReference type="Proteomes" id="UP000002743">
    <property type="component" value="Chromosome"/>
</dbReference>
<keyword evidence="7 10" id="KW-0472">Membrane</keyword>
<keyword evidence="6 11" id="KW-0798">TonB box</keyword>
<evidence type="ECO:0000256" key="11">
    <source>
        <dbReference type="RuleBase" id="RU003357"/>
    </source>
</evidence>
<evidence type="ECO:0000313" key="15">
    <source>
        <dbReference type="EMBL" id="ACT49405.1"/>
    </source>
</evidence>
<dbReference type="Gene3D" id="2.40.170.20">
    <property type="entry name" value="TonB-dependent receptor, beta-barrel domain"/>
    <property type="match status" value="1"/>
</dbReference>
<dbReference type="PANTHER" id="PTHR30069">
    <property type="entry name" value="TONB-DEPENDENT OUTER MEMBRANE RECEPTOR"/>
    <property type="match status" value="1"/>
</dbReference>
<keyword evidence="4 10" id="KW-1134">Transmembrane beta strand</keyword>
<keyword evidence="5 10" id="KW-0812">Transmembrane</keyword>
<evidence type="ECO:0000256" key="10">
    <source>
        <dbReference type="PROSITE-ProRule" id="PRU01360"/>
    </source>
</evidence>
<evidence type="ECO:0000256" key="1">
    <source>
        <dbReference type="ARBA" id="ARBA00004571"/>
    </source>
</evidence>
<comment type="similarity">
    <text evidence="2 10 11">Belongs to the TonB-dependent receptor family.</text>
</comment>
<protein>
    <submittedName>
        <fullName evidence="15">TonB-dependent receptor plug</fullName>
    </submittedName>
</protein>
<dbReference type="eggNOG" id="COG4206">
    <property type="taxonomic scope" value="Bacteria"/>
</dbReference>
<comment type="subcellular location">
    <subcellularLocation>
        <location evidence="1 10">Cell outer membrane</location>
        <topology evidence="1 10">Multi-pass membrane protein</topology>
    </subcellularLocation>
</comment>
<dbReference type="InterPro" id="IPR039426">
    <property type="entry name" value="TonB-dep_rcpt-like"/>
</dbReference>
<dbReference type="InterPro" id="IPR000531">
    <property type="entry name" value="Beta-barrel_TonB"/>
</dbReference>
<proteinExistence type="inferred from homology"/>
<dbReference type="InterPro" id="IPR036942">
    <property type="entry name" value="Beta-barrel_TonB_sf"/>
</dbReference>